<dbReference type="Proteomes" id="UP000029965">
    <property type="component" value="Chromosome 11"/>
</dbReference>
<keyword evidence="3" id="KW-1185">Reference proteome</keyword>
<evidence type="ECO:0000313" key="2">
    <source>
        <dbReference type="Ensembl" id="ENSCSAP00000001625.1"/>
    </source>
</evidence>
<feature type="compositionally biased region" description="Pro residues" evidence="1">
    <location>
        <begin position="91"/>
        <end position="100"/>
    </location>
</feature>
<dbReference type="Ensembl" id="ENSCSAT00000003344.1">
    <property type="protein sequence ID" value="ENSCSAP00000001625.1"/>
    <property type="gene ID" value="ENSCSAG00000005312.1"/>
</dbReference>
<feature type="region of interest" description="Disordered" evidence="1">
    <location>
        <begin position="203"/>
        <end position="252"/>
    </location>
</feature>
<feature type="compositionally biased region" description="Basic residues" evidence="1">
    <location>
        <begin position="1"/>
        <end position="10"/>
    </location>
</feature>
<accession>A0A0D9QZ36</accession>
<name>A0A0D9QZ36_CHLSB</name>
<feature type="compositionally biased region" description="Low complexity" evidence="1">
    <location>
        <begin position="76"/>
        <end position="90"/>
    </location>
</feature>
<reference evidence="2 3" key="1">
    <citation type="submission" date="2014-03" db="EMBL/GenBank/DDBJ databases">
        <authorList>
            <person name="Warren W."/>
            <person name="Wilson R.K."/>
        </authorList>
    </citation>
    <scope>NUCLEOTIDE SEQUENCE</scope>
</reference>
<dbReference type="Bgee" id="ENSCSAG00000005312">
    <property type="expression patterns" value="Expressed in fibroblast and 6 other cell types or tissues"/>
</dbReference>
<feature type="compositionally biased region" description="Low complexity" evidence="1">
    <location>
        <begin position="27"/>
        <end position="43"/>
    </location>
</feature>
<organism evidence="2 3">
    <name type="scientific">Chlorocebus sabaeus</name>
    <name type="common">Green monkey</name>
    <name type="synonym">Simia sabaea</name>
    <dbReference type="NCBI Taxonomy" id="60711"/>
    <lineage>
        <taxon>Eukaryota</taxon>
        <taxon>Metazoa</taxon>
        <taxon>Chordata</taxon>
        <taxon>Craniata</taxon>
        <taxon>Vertebrata</taxon>
        <taxon>Euteleostomi</taxon>
        <taxon>Mammalia</taxon>
        <taxon>Eutheria</taxon>
        <taxon>Euarchontoglires</taxon>
        <taxon>Primates</taxon>
        <taxon>Haplorrhini</taxon>
        <taxon>Catarrhini</taxon>
        <taxon>Cercopithecidae</taxon>
        <taxon>Cercopithecinae</taxon>
        <taxon>Chlorocebus</taxon>
    </lineage>
</organism>
<protein>
    <submittedName>
        <fullName evidence="2">Uncharacterized protein</fullName>
    </submittedName>
</protein>
<dbReference type="AlphaFoldDB" id="A0A0D9QZ36"/>
<dbReference type="EMBL" id="AQIB01023012">
    <property type="status" value="NOT_ANNOTATED_CDS"/>
    <property type="molecule type" value="Genomic_DNA"/>
</dbReference>
<evidence type="ECO:0000313" key="3">
    <source>
        <dbReference type="Proteomes" id="UP000029965"/>
    </source>
</evidence>
<proteinExistence type="predicted"/>
<dbReference type="OMA" id="CEPPGRA"/>
<reference evidence="2" key="3">
    <citation type="submission" date="2025-09" db="UniProtKB">
        <authorList>
            <consortium name="Ensembl"/>
        </authorList>
    </citation>
    <scope>IDENTIFICATION</scope>
</reference>
<reference evidence="2" key="2">
    <citation type="submission" date="2025-08" db="UniProtKB">
        <authorList>
            <consortium name="Ensembl"/>
        </authorList>
    </citation>
    <scope>IDENTIFICATION</scope>
</reference>
<sequence length="252" mass="26058">PPAHQKKKVRPAPPPHPARAQGSSNQSCSRAAGARRASLRGPGASPGGRDRRWSLPACAEVRRGPAASPGLRKAARSSPAAAPGLSSCAPRLPPRLPRGPAPGSSHGPLPRPVAAGLPHVTREQLRPESLGPARGGPSPPPGQGHVAPTRKKAPTPANGEPKGQDLGAPGAPLWRPASVPPRGRRAGRSAAWVTLVQRSGRARVPSLRKGEEALPRSHATQSINTRPRRVPPSGGGLTRSALRTPGQLLHRL</sequence>
<feature type="region of interest" description="Disordered" evidence="1">
    <location>
        <begin position="1"/>
        <end position="190"/>
    </location>
</feature>
<evidence type="ECO:0000256" key="1">
    <source>
        <dbReference type="SAM" id="MobiDB-lite"/>
    </source>
</evidence>